<keyword evidence="2 5" id="KW-0378">Hydrolase</keyword>
<evidence type="ECO:0000313" key="5">
    <source>
        <dbReference type="EMBL" id="GAA0535809.1"/>
    </source>
</evidence>
<dbReference type="Pfam" id="PF02230">
    <property type="entry name" value="Abhydrolase_2"/>
    <property type="match status" value="1"/>
</dbReference>
<feature type="region of interest" description="Disordered" evidence="3">
    <location>
        <begin position="147"/>
        <end position="192"/>
    </location>
</feature>
<proteinExistence type="inferred from homology"/>
<dbReference type="InterPro" id="IPR050565">
    <property type="entry name" value="LYPA1-2/EST-like"/>
</dbReference>
<dbReference type="Gene3D" id="3.40.50.1820">
    <property type="entry name" value="alpha/beta hydrolase"/>
    <property type="match status" value="1"/>
</dbReference>
<dbReference type="EMBL" id="BAAADQ010000002">
    <property type="protein sequence ID" value="GAA0535809.1"/>
    <property type="molecule type" value="Genomic_DNA"/>
</dbReference>
<dbReference type="RefSeq" id="WP_343776964.1">
    <property type="nucleotide sequence ID" value="NZ_BAAADQ010000002.1"/>
</dbReference>
<dbReference type="EMBL" id="JBEDNW010000007">
    <property type="protein sequence ID" value="MEZ3168327.1"/>
    <property type="molecule type" value="Genomic_DNA"/>
</dbReference>
<protein>
    <submittedName>
        <fullName evidence="5">Dienelactone hydrolase family protein</fullName>
    </submittedName>
    <submittedName>
        <fullName evidence="6">Phospholipase</fullName>
    </submittedName>
</protein>
<dbReference type="Proteomes" id="UP001501425">
    <property type="component" value="Unassembled WGS sequence"/>
</dbReference>
<reference evidence="5" key="2">
    <citation type="submission" date="2023-12" db="EMBL/GenBank/DDBJ databases">
        <authorList>
            <person name="Sun Q."/>
            <person name="Inoue M."/>
        </authorList>
    </citation>
    <scope>NUCLEOTIDE SEQUENCE</scope>
    <source>
        <strain evidence="5">JCM 14265</strain>
    </source>
</reference>
<dbReference type="InterPro" id="IPR029058">
    <property type="entry name" value="AB_hydrolase_fold"/>
</dbReference>
<dbReference type="SUPFAM" id="SSF53474">
    <property type="entry name" value="alpha/beta-Hydrolases"/>
    <property type="match status" value="1"/>
</dbReference>
<dbReference type="PANTHER" id="PTHR10655:SF17">
    <property type="entry name" value="LYSOPHOSPHOLIPASE-LIKE PROTEIN 1"/>
    <property type="match status" value="1"/>
</dbReference>
<comment type="similarity">
    <text evidence="1">Belongs to the AB hydrolase superfamily. AB hydrolase 2 family.</text>
</comment>
<comment type="caution">
    <text evidence="5">The sequence shown here is derived from an EMBL/GenBank/DDBJ whole genome shotgun (WGS) entry which is preliminary data.</text>
</comment>
<evidence type="ECO:0000256" key="2">
    <source>
        <dbReference type="ARBA" id="ARBA00022801"/>
    </source>
</evidence>
<reference evidence="6 8" key="3">
    <citation type="submission" date="2024-06" db="EMBL/GenBank/DDBJ databases">
        <title>Halorubrum miltondacostae sp. nov., a potential PHA producer isolated from an inland solar saltern in Rio Maior, Portugal.</title>
        <authorList>
            <person name="Albuquerque L."/>
            <person name="Viver T."/>
            <person name="Barroso C."/>
            <person name="Claudino R."/>
            <person name="Galvan M."/>
            <person name="Simoes G."/>
            <person name="Lobo Da Cunha A."/>
            <person name="Egas C."/>
        </authorList>
    </citation>
    <scope>NUCLEOTIDE SEQUENCE [LARGE SCALE GENOMIC DNA]</scope>
    <source>
        <strain evidence="6 8">DSM 18646</strain>
    </source>
</reference>
<evidence type="ECO:0000313" key="7">
    <source>
        <dbReference type="Proteomes" id="UP001501425"/>
    </source>
</evidence>
<dbReference type="PANTHER" id="PTHR10655">
    <property type="entry name" value="LYSOPHOSPHOLIPASE-RELATED"/>
    <property type="match status" value="1"/>
</dbReference>
<keyword evidence="8" id="KW-1185">Reference proteome</keyword>
<sequence length="237" mass="24327">MTRRLPGVSGPHAEATLVTGGAPVAAAEVAVVLVHGRGGTPEGLVRLADEFYRSGATLLAPGAVRSTWFPAPHDAAIAANEPALASAVDCVASAVEVARDAGVPPERVVLVGVSQGGSVVAEYLRRRPRRFGGAFVVSAALPGEELDSREVDAAAESGEGGRSDEEPPGPLHGTPVALDSSEDDPYVPADRVRATGRVFERAGAAVECRIDPGDGHGLSDATMERIGERIGDLLDDD</sequence>
<evidence type="ECO:0000259" key="4">
    <source>
        <dbReference type="Pfam" id="PF02230"/>
    </source>
</evidence>
<accession>A0AAV3SRZ1</accession>
<evidence type="ECO:0000256" key="1">
    <source>
        <dbReference type="ARBA" id="ARBA00006499"/>
    </source>
</evidence>
<organism evidence="5 7">
    <name type="scientific">Halorubrum ejinorense</name>
    <dbReference type="NCBI Taxonomy" id="425309"/>
    <lineage>
        <taxon>Archaea</taxon>
        <taxon>Methanobacteriati</taxon>
        <taxon>Methanobacteriota</taxon>
        <taxon>Stenosarchaea group</taxon>
        <taxon>Halobacteria</taxon>
        <taxon>Halobacteriales</taxon>
        <taxon>Haloferacaceae</taxon>
        <taxon>Halorubrum</taxon>
    </lineage>
</organism>
<evidence type="ECO:0000313" key="8">
    <source>
        <dbReference type="Proteomes" id="UP001567571"/>
    </source>
</evidence>
<feature type="domain" description="Phospholipase/carboxylesterase/thioesterase" evidence="4">
    <location>
        <begin position="65"/>
        <end position="142"/>
    </location>
</feature>
<evidence type="ECO:0000256" key="3">
    <source>
        <dbReference type="SAM" id="MobiDB-lite"/>
    </source>
</evidence>
<gene>
    <name evidence="6" type="ORF">ABNG02_13435</name>
    <name evidence="5" type="ORF">GCM10008994_08600</name>
</gene>
<evidence type="ECO:0000313" key="6">
    <source>
        <dbReference type="EMBL" id="MEZ3168327.1"/>
    </source>
</evidence>
<reference evidence="5" key="1">
    <citation type="journal article" date="2014" name="Int. J. Syst. Evol. Microbiol.">
        <title>Complete genome sequence of Corynebacterium casei LMG S-19264T (=DSM 44701T), isolated from a smear-ripened cheese.</title>
        <authorList>
            <consortium name="US DOE Joint Genome Institute (JGI-PGF)"/>
            <person name="Walter F."/>
            <person name="Albersmeier A."/>
            <person name="Kalinowski J."/>
            <person name="Ruckert C."/>
        </authorList>
    </citation>
    <scope>NUCLEOTIDE SEQUENCE</scope>
    <source>
        <strain evidence="5">JCM 14265</strain>
    </source>
</reference>
<dbReference type="InterPro" id="IPR003140">
    <property type="entry name" value="PLipase/COase/thioEstase"/>
</dbReference>
<dbReference type="GO" id="GO:0016787">
    <property type="term" value="F:hydrolase activity"/>
    <property type="evidence" value="ECO:0007669"/>
    <property type="project" value="UniProtKB-KW"/>
</dbReference>
<dbReference type="Proteomes" id="UP001567571">
    <property type="component" value="Unassembled WGS sequence"/>
</dbReference>
<dbReference type="AlphaFoldDB" id="A0AAV3SRZ1"/>
<name>A0AAV3SRZ1_9EURY</name>